<organism evidence="2 3">
    <name type="scientific">Brachybacterium vulturis</name>
    <dbReference type="NCBI Taxonomy" id="2017484"/>
    <lineage>
        <taxon>Bacteria</taxon>
        <taxon>Bacillati</taxon>
        <taxon>Actinomycetota</taxon>
        <taxon>Actinomycetes</taxon>
        <taxon>Micrococcales</taxon>
        <taxon>Dermabacteraceae</taxon>
        <taxon>Brachybacterium</taxon>
    </lineage>
</organism>
<evidence type="ECO:0000313" key="2">
    <source>
        <dbReference type="EMBL" id="ATG51437.1"/>
    </source>
</evidence>
<protein>
    <recommendedName>
        <fullName evidence="4">DUF4878 domain-containing protein</fullName>
    </recommendedName>
</protein>
<accession>A0A291GMQ0</accession>
<keyword evidence="1" id="KW-0472">Membrane</keyword>
<dbReference type="KEGG" id="brz:CFK38_07770"/>
<evidence type="ECO:0000313" key="3">
    <source>
        <dbReference type="Proteomes" id="UP000218165"/>
    </source>
</evidence>
<sequence>MVHAPAPQGRPMPSASGRPKRPLWHWLLLGGVAAAGLLMVAAFAIYIGFQVLTRGNPQTTLEDFYASLESTDCELFTESTTETFREATGLTSCRSFEENLGDISAVEYQVDDRINRQGYAIFAVTETYTDNGEEVEVELRYYVRRIDGQWDLDAIELVQEGTEPIT</sequence>
<keyword evidence="1" id="KW-1133">Transmembrane helix</keyword>
<reference evidence="3" key="1">
    <citation type="submission" date="2017-09" db="EMBL/GenBank/DDBJ databases">
        <title>Brachybacterium sp. VM2412.</title>
        <authorList>
            <person name="Tak E.J."/>
            <person name="Bae J.-W."/>
        </authorList>
    </citation>
    <scope>NUCLEOTIDE SEQUENCE [LARGE SCALE GENOMIC DNA]</scope>
    <source>
        <strain evidence="3">VM2412</strain>
    </source>
</reference>
<feature type="transmembrane region" description="Helical" evidence="1">
    <location>
        <begin position="23"/>
        <end position="49"/>
    </location>
</feature>
<keyword evidence="1" id="KW-0812">Transmembrane</keyword>
<keyword evidence="3" id="KW-1185">Reference proteome</keyword>
<dbReference type="EMBL" id="CP023563">
    <property type="protein sequence ID" value="ATG51437.1"/>
    <property type="molecule type" value="Genomic_DNA"/>
</dbReference>
<dbReference type="AlphaFoldDB" id="A0A291GMQ0"/>
<evidence type="ECO:0000256" key="1">
    <source>
        <dbReference type="SAM" id="Phobius"/>
    </source>
</evidence>
<gene>
    <name evidence="2" type="ORF">CFK38_07770</name>
</gene>
<evidence type="ECO:0008006" key="4">
    <source>
        <dbReference type="Google" id="ProtNLM"/>
    </source>
</evidence>
<dbReference type="Proteomes" id="UP000218165">
    <property type="component" value="Chromosome"/>
</dbReference>
<name>A0A291GMQ0_9MICO</name>
<proteinExistence type="predicted"/>